<evidence type="ECO:0000256" key="1">
    <source>
        <dbReference type="SAM" id="Coils"/>
    </source>
</evidence>
<reference evidence="2 3" key="1">
    <citation type="journal article" date="2015" name="Genome Biol.">
        <title>Comparative genomics of Steinernema reveals deeply conserved gene regulatory networks.</title>
        <authorList>
            <person name="Dillman A.R."/>
            <person name="Macchietto M."/>
            <person name="Porter C.F."/>
            <person name="Rogers A."/>
            <person name="Williams B."/>
            <person name="Antoshechkin I."/>
            <person name="Lee M.M."/>
            <person name="Goodwin Z."/>
            <person name="Lu X."/>
            <person name="Lewis E.E."/>
            <person name="Goodrich-Blair H."/>
            <person name="Stock S.P."/>
            <person name="Adams B.J."/>
            <person name="Sternberg P.W."/>
            <person name="Mortazavi A."/>
        </authorList>
    </citation>
    <scope>NUCLEOTIDE SEQUENCE [LARGE SCALE GENOMIC DNA]</scope>
    <source>
        <strain evidence="2 3">ALL</strain>
    </source>
</reference>
<accession>A0A4U5M8W3</accession>
<keyword evidence="3" id="KW-1185">Reference proteome</keyword>
<evidence type="ECO:0000313" key="3">
    <source>
        <dbReference type="Proteomes" id="UP000298663"/>
    </source>
</evidence>
<feature type="coiled-coil region" evidence="1">
    <location>
        <begin position="594"/>
        <end position="652"/>
    </location>
</feature>
<sequence>MAPTNQTSSSDSPLPDHDWLLTIDGENLTPTGEVQNAFSQLHQAVITQLRDHSEAFSNLQRSSNAQIFQLKADKDQLKRQSQDDKATIAELMEQNANDIQAFVDFQEAYKREISQLKTDKDQLKTTIGELRQLNSKHLETLADLKEATDAQIYQLDADKNHLSHKLVASNCRIEENQGTISELKRLHSQQTGVFSNLKKNSSAQISQLKADKDQLNIRWQEDQVTIAELRNQNAKNTEAFDDFQKASKAQISELKTRSEQLTDILKASKKEIQEMQDLTNQVNRQIKEDQATIAELKEKNSKQFEVFAGIEEALNDRESQLRAEKDQLSDMLIAAKRKIQEYKYLDLETVNQSLKDKISELGQLVNYRSNEIDTIKLEITKKSQYIDGLKAERDQLKRQLDEDQAIIVELKDKNLKNLTTIQIFTNVQKSCNSRISQLREKIEKFTEMGAEKNEETANLRTLLTSHIKDIDALKHENIQKSQELAALQADKDQLKCQRQNDQDLIVELEQKNAQHSKALANLQEVSDAQIFQLKAEKDQLNRQKEASEAQILQLQDEIQKTTELETEKSQEICQLETENNRLKVQKAKNDKLFLEEINDLKRNLKDQCENISLQGYAHARKNERLAWLESGNRFLQEKVRNLENALRSKDSVWMVREFPQRQNRKRSYPQ</sequence>
<feature type="coiled-coil region" evidence="1">
    <location>
        <begin position="74"/>
        <end position="133"/>
    </location>
</feature>
<evidence type="ECO:0000313" key="2">
    <source>
        <dbReference type="EMBL" id="TKR65322.1"/>
    </source>
</evidence>
<dbReference type="AlphaFoldDB" id="A0A4U5M8W3"/>
<protein>
    <submittedName>
        <fullName evidence="2">Uncharacterized protein</fullName>
    </submittedName>
</protein>
<keyword evidence="1" id="KW-0175">Coiled coil</keyword>
<reference evidence="2 3" key="2">
    <citation type="journal article" date="2019" name="G3 (Bethesda)">
        <title>Hybrid Assembly of the Genome of the Entomopathogenic Nematode Steinernema carpocapsae Identifies the X-Chromosome.</title>
        <authorList>
            <person name="Serra L."/>
            <person name="Macchietto M."/>
            <person name="Macias-Munoz A."/>
            <person name="McGill C.J."/>
            <person name="Rodriguez I.M."/>
            <person name="Rodriguez B."/>
            <person name="Murad R."/>
            <person name="Mortazavi A."/>
        </authorList>
    </citation>
    <scope>NUCLEOTIDE SEQUENCE [LARGE SCALE GENOMIC DNA]</scope>
    <source>
        <strain evidence="2 3">ALL</strain>
    </source>
</reference>
<dbReference type="EMBL" id="AZBU02000009">
    <property type="protein sequence ID" value="TKR65322.1"/>
    <property type="molecule type" value="Genomic_DNA"/>
</dbReference>
<gene>
    <name evidence="2" type="ORF">L596_025741</name>
</gene>
<feature type="coiled-coil region" evidence="1">
    <location>
        <begin position="251"/>
        <end position="338"/>
    </location>
</feature>
<proteinExistence type="predicted"/>
<comment type="caution">
    <text evidence="2">The sequence shown here is derived from an EMBL/GenBank/DDBJ whole genome shotgun (WGS) entry which is preliminary data.</text>
</comment>
<organism evidence="2 3">
    <name type="scientific">Steinernema carpocapsae</name>
    <name type="common">Entomopathogenic nematode</name>
    <dbReference type="NCBI Taxonomy" id="34508"/>
    <lineage>
        <taxon>Eukaryota</taxon>
        <taxon>Metazoa</taxon>
        <taxon>Ecdysozoa</taxon>
        <taxon>Nematoda</taxon>
        <taxon>Chromadorea</taxon>
        <taxon>Rhabditida</taxon>
        <taxon>Tylenchina</taxon>
        <taxon>Panagrolaimomorpha</taxon>
        <taxon>Strongyloidoidea</taxon>
        <taxon>Steinernematidae</taxon>
        <taxon>Steinernema</taxon>
    </lineage>
</organism>
<feature type="coiled-coil region" evidence="1">
    <location>
        <begin position="379"/>
        <end position="564"/>
    </location>
</feature>
<dbReference type="Proteomes" id="UP000298663">
    <property type="component" value="Unassembled WGS sequence"/>
</dbReference>
<name>A0A4U5M8W3_STECR</name>